<dbReference type="AlphaFoldDB" id="X7E7Q8"/>
<dbReference type="RefSeq" id="WP_037267277.1">
    <property type="nucleotide sequence ID" value="NZ_JALZ01000074.1"/>
</dbReference>
<comment type="similarity">
    <text evidence="2">Belongs to the polysaccharide synthase family.</text>
</comment>
<feature type="transmembrane region" description="Helical" evidence="7">
    <location>
        <begin position="321"/>
        <end position="345"/>
    </location>
</feature>
<evidence type="ECO:0000256" key="7">
    <source>
        <dbReference type="SAM" id="Phobius"/>
    </source>
</evidence>
<accession>X7E7Q8</accession>
<dbReference type="STRING" id="1449350.OCH239_20200"/>
<feature type="transmembrane region" description="Helical" evidence="7">
    <location>
        <begin position="287"/>
        <end position="309"/>
    </location>
</feature>
<evidence type="ECO:0000256" key="1">
    <source>
        <dbReference type="ARBA" id="ARBA00004651"/>
    </source>
</evidence>
<feature type="transmembrane region" description="Helical" evidence="7">
    <location>
        <begin position="115"/>
        <end position="140"/>
    </location>
</feature>
<keyword evidence="3" id="KW-1003">Cell membrane</keyword>
<evidence type="ECO:0000256" key="2">
    <source>
        <dbReference type="ARBA" id="ARBA00007430"/>
    </source>
</evidence>
<comment type="subcellular location">
    <subcellularLocation>
        <location evidence="1">Cell membrane</location>
        <topology evidence="1">Multi-pass membrane protein</topology>
    </subcellularLocation>
</comment>
<evidence type="ECO:0000256" key="5">
    <source>
        <dbReference type="ARBA" id="ARBA00022989"/>
    </source>
</evidence>
<name>X7E7Q8_9RHOB</name>
<evidence type="ECO:0000256" key="6">
    <source>
        <dbReference type="ARBA" id="ARBA00023136"/>
    </source>
</evidence>
<keyword evidence="9" id="KW-1185">Reference proteome</keyword>
<feature type="transmembrane region" description="Helical" evidence="7">
    <location>
        <begin position="389"/>
        <end position="408"/>
    </location>
</feature>
<dbReference type="InterPro" id="IPR050833">
    <property type="entry name" value="Poly_Biosynth_Transport"/>
</dbReference>
<reference evidence="8 9" key="1">
    <citation type="submission" date="2014-01" db="EMBL/GenBank/DDBJ databases">
        <title>Roseivivax halodurans JCM 10272 Genome Sequencing.</title>
        <authorList>
            <person name="Lai Q."/>
            <person name="Li G."/>
            <person name="Shao Z."/>
        </authorList>
    </citation>
    <scope>NUCLEOTIDE SEQUENCE [LARGE SCALE GENOMIC DNA]</scope>
    <source>
        <strain evidence="8 9">JCM 10272</strain>
    </source>
</reference>
<comment type="caution">
    <text evidence="8">The sequence shown here is derived from an EMBL/GenBank/DDBJ whole genome shotgun (WGS) entry which is preliminary data.</text>
</comment>
<proteinExistence type="inferred from homology"/>
<dbReference type="Proteomes" id="UP000022447">
    <property type="component" value="Unassembled WGS sequence"/>
</dbReference>
<evidence type="ECO:0000313" key="9">
    <source>
        <dbReference type="Proteomes" id="UP000022447"/>
    </source>
</evidence>
<sequence length="412" mass="42827">MSLLDRFGPFARPLMAYCLSEGATKASRLAVVISVARTMDAGAIGVAAAALAASDILKALTENGAGQRIIAARDEDLAATTRTAHRIFWVWCLGLFAVQIAAGALILALGGSAMLFALISILACEYLFMPAGLVQCALAMRAGRMQATAAIAGGQAVGANLMSAALAVAMPGPLALILPRLLAAPIWLISMRRLHPWTPDRRVVPAPIRPFITYGASILGVEVVKAARLQGDKLIVGAMMGPEMLGLYFMAFNAGLGLANSFAQAFATALFPHLCTAWDRGQAVRQALALSLGVIAPAVVLQALAAPYYVPVLFGEGWEDISGVVSILCLAAIPGILWTAAAGWLRAHDRPQVEFGITLATAAALAFSTAIMAPLGLVAIAWGTLLVTSVTQIGSALPVLAPALRPLFAKEI</sequence>
<dbReference type="EMBL" id="JALZ01000074">
    <property type="protein sequence ID" value="ETX11203.1"/>
    <property type="molecule type" value="Genomic_DNA"/>
</dbReference>
<feature type="transmembrane region" description="Helical" evidence="7">
    <location>
        <begin position="147"/>
        <end position="168"/>
    </location>
</feature>
<dbReference type="GO" id="GO:0005886">
    <property type="term" value="C:plasma membrane"/>
    <property type="evidence" value="ECO:0007669"/>
    <property type="project" value="UniProtKB-SubCell"/>
</dbReference>
<dbReference type="eggNOG" id="COG2244">
    <property type="taxonomic scope" value="Bacteria"/>
</dbReference>
<protein>
    <submittedName>
        <fullName evidence="8">Polysaccharide biosynthesis protein</fullName>
    </submittedName>
</protein>
<evidence type="ECO:0000256" key="3">
    <source>
        <dbReference type="ARBA" id="ARBA00022475"/>
    </source>
</evidence>
<feature type="transmembrane region" description="Helical" evidence="7">
    <location>
        <begin position="247"/>
        <end position="275"/>
    </location>
</feature>
<organism evidence="8 9">
    <name type="scientific">Roseivivax halodurans JCM 10272</name>
    <dbReference type="NCBI Taxonomy" id="1449350"/>
    <lineage>
        <taxon>Bacteria</taxon>
        <taxon>Pseudomonadati</taxon>
        <taxon>Pseudomonadota</taxon>
        <taxon>Alphaproteobacteria</taxon>
        <taxon>Rhodobacterales</taxon>
        <taxon>Roseobacteraceae</taxon>
        <taxon>Roseivivax</taxon>
    </lineage>
</organism>
<feature type="transmembrane region" description="Helical" evidence="7">
    <location>
        <begin position="357"/>
        <end position="383"/>
    </location>
</feature>
<dbReference type="PANTHER" id="PTHR30250">
    <property type="entry name" value="PST FAMILY PREDICTED COLANIC ACID TRANSPORTER"/>
    <property type="match status" value="1"/>
</dbReference>
<evidence type="ECO:0000313" key="8">
    <source>
        <dbReference type="EMBL" id="ETX11203.1"/>
    </source>
</evidence>
<keyword evidence="6 7" id="KW-0472">Membrane</keyword>
<dbReference type="Pfam" id="PF13440">
    <property type="entry name" value="Polysacc_synt_3"/>
    <property type="match status" value="1"/>
</dbReference>
<keyword evidence="5 7" id="KW-1133">Transmembrane helix</keyword>
<feature type="transmembrane region" description="Helical" evidence="7">
    <location>
        <begin position="87"/>
        <end position="109"/>
    </location>
</feature>
<dbReference type="OrthoDB" id="9770347at2"/>
<keyword evidence="4 7" id="KW-0812">Transmembrane</keyword>
<gene>
    <name evidence="8" type="ORF">OCH239_20200</name>
</gene>
<dbReference type="PANTHER" id="PTHR30250:SF10">
    <property type="entry name" value="LIPOPOLYSACCHARIDE BIOSYNTHESIS PROTEIN WZXC"/>
    <property type="match status" value="1"/>
</dbReference>
<dbReference type="PATRIC" id="fig|1449350.3.peg.4204"/>
<evidence type="ECO:0000256" key="4">
    <source>
        <dbReference type="ARBA" id="ARBA00022692"/>
    </source>
</evidence>